<dbReference type="HAMAP" id="MF_01326_B">
    <property type="entry name" value="Ribosomal_uL24_B"/>
    <property type="match status" value="1"/>
</dbReference>
<dbReference type="Pfam" id="PF00467">
    <property type="entry name" value="KOW"/>
    <property type="match status" value="1"/>
</dbReference>
<dbReference type="InterPro" id="IPR008991">
    <property type="entry name" value="Translation_prot_SH3-like_sf"/>
</dbReference>
<sequence>MKLRKNDNVIMLGGKDRGKKGKVIHVFTTEDKSNSKLVVEGLNMIKKHLRARKQGQKGQIVSKERAVNSSAVALVCKSCGKPTRIGYKVDGNNKVRICKKCQSEI</sequence>
<feature type="domain" description="KOW" evidence="6">
    <location>
        <begin position="2"/>
        <end position="29"/>
    </location>
</feature>
<accession>A0A1F8F9P4</accession>
<evidence type="ECO:0000256" key="4">
    <source>
        <dbReference type="ARBA" id="ARBA00035206"/>
    </source>
</evidence>
<name>A0A1F8F9P4_9BACT</name>
<keyword evidence="3 5" id="KW-0687">Ribonucleoprotein</keyword>
<dbReference type="GO" id="GO:1990904">
    <property type="term" value="C:ribonucleoprotein complex"/>
    <property type="evidence" value="ECO:0007669"/>
    <property type="project" value="UniProtKB-KW"/>
</dbReference>
<comment type="function">
    <text evidence="5">One of two assembly initiator proteins, it binds directly to the 5'-end of the 23S rRNA, where it nucleates assembly of the 50S subunit.</text>
</comment>
<dbReference type="InterPro" id="IPR005824">
    <property type="entry name" value="KOW"/>
</dbReference>
<comment type="similarity">
    <text evidence="1 5">Belongs to the universal ribosomal protein uL24 family.</text>
</comment>
<evidence type="ECO:0000313" key="8">
    <source>
        <dbReference type="Proteomes" id="UP000178908"/>
    </source>
</evidence>
<keyword evidence="2 5" id="KW-0689">Ribosomal protein</keyword>
<dbReference type="Pfam" id="PF17136">
    <property type="entry name" value="ribosomal_L24"/>
    <property type="match status" value="1"/>
</dbReference>
<dbReference type="CDD" id="cd06089">
    <property type="entry name" value="KOW_RPL26"/>
    <property type="match status" value="1"/>
</dbReference>
<dbReference type="SMART" id="SM00739">
    <property type="entry name" value="KOW"/>
    <property type="match status" value="1"/>
</dbReference>
<evidence type="ECO:0000256" key="2">
    <source>
        <dbReference type="ARBA" id="ARBA00022980"/>
    </source>
</evidence>
<comment type="function">
    <text evidence="5">One of the proteins that surrounds the polypeptide exit tunnel on the outside of the subunit.</text>
</comment>
<proteinExistence type="inferred from homology"/>
<dbReference type="EMBL" id="MGJO01000010">
    <property type="protein sequence ID" value="OGN09862.1"/>
    <property type="molecule type" value="Genomic_DNA"/>
</dbReference>
<dbReference type="SUPFAM" id="SSF50104">
    <property type="entry name" value="Translation proteins SH3-like domain"/>
    <property type="match status" value="1"/>
</dbReference>
<dbReference type="InterPro" id="IPR041988">
    <property type="entry name" value="Ribosomal_uL24_KOW"/>
</dbReference>
<dbReference type="GO" id="GO:0005840">
    <property type="term" value="C:ribosome"/>
    <property type="evidence" value="ECO:0007669"/>
    <property type="project" value="UniProtKB-KW"/>
</dbReference>
<evidence type="ECO:0000313" key="7">
    <source>
        <dbReference type="EMBL" id="OGN09862.1"/>
    </source>
</evidence>
<dbReference type="GO" id="GO:0019843">
    <property type="term" value="F:rRNA binding"/>
    <property type="evidence" value="ECO:0007669"/>
    <property type="project" value="UniProtKB-UniRule"/>
</dbReference>
<evidence type="ECO:0000256" key="5">
    <source>
        <dbReference type="HAMAP-Rule" id="MF_01326"/>
    </source>
</evidence>
<comment type="subunit">
    <text evidence="5">Part of the 50S ribosomal subunit.</text>
</comment>
<dbReference type="Gene3D" id="2.30.30.30">
    <property type="match status" value="1"/>
</dbReference>
<dbReference type="InterPro" id="IPR003256">
    <property type="entry name" value="Ribosomal_uL24"/>
</dbReference>
<comment type="caution">
    <text evidence="7">The sequence shown here is derived from an EMBL/GenBank/DDBJ whole genome shotgun (WGS) entry which is preliminary data.</text>
</comment>
<evidence type="ECO:0000259" key="6">
    <source>
        <dbReference type="SMART" id="SM00739"/>
    </source>
</evidence>
<evidence type="ECO:0000256" key="1">
    <source>
        <dbReference type="ARBA" id="ARBA00010618"/>
    </source>
</evidence>
<evidence type="ECO:0000256" key="3">
    <source>
        <dbReference type="ARBA" id="ARBA00023274"/>
    </source>
</evidence>
<keyword evidence="5" id="KW-0694">RNA-binding</keyword>
<organism evidence="7 8">
    <name type="scientific">Candidatus Yanofskybacteria bacterium RIFCSPHIGHO2_02_FULL_39_10</name>
    <dbReference type="NCBI Taxonomy" id="1802674"/>
    <lineage>
        <taxon>Bacteria</taxon>
        <taxon>Candidatus Yanofskyibacteriota</taxon>
    </lineage>
</organism>
<dbReference type="InterPro" id="IPR057264">
    <property type="entry name" value="Ribosomal_uL24_C"/>
</dbReference>
<reference evidence="7 8" key="1">
    <citation type="journal article" date="2016" name="Nat. Commun.">
        <title>Thousands of microbial genomes shed light on interconnected biogeochemical processes in an aquifer system.</title>
        <authorList>
            <person name="Anantharaman K."/>
            <person name="Brown C.T."/>
            <person name="Hug L.A."/>
            <person name="Sharon I."/>
            <person name="Castelle C.J."/>
            <person name="Probst A.J."/>
            <person name="Thomas B.C."/>
            <person name="Singh A."/>
            <person name="Wilkins M.J."/>
            <person name="Karaoz U."/>
            <person name="Brodie E.L."/>
            <person name="Williams K.H."/>
            <person name="Hubbard S.S."/>
            <person name="Banfield J.F."/>
        </authorList>
    </citation>
    <scope>NUCLEOTIDE SEQUENCE [LARGE SCALE GENOMIC DNA]</scope>
</reference>
<dbReference type="InterPro" id="IPR014722">
    <property type="entry name" value="Rib_uL2_dom2"/>
</dbReference>
<protein>
    <recommendedName>
        <fullName evidence="4 5">Large ribosomal subunit protein uL24</fullName>
    </recommendedName>
</protein>
<dbReference type="PANTHER" id="PTHR12903">
    <property type="entry name" value="MITOCHONDRIAL RIBOSOMAL PROTEIN L24"/>
    <property type="match status" value="1"/>
</dbReference>
<dbReference type="NCBIfam" id="TIGR01079">
    <property type="entry name" value="rplX_bact"/>
    <property type="match status" value="1"/>
</dbReference>
<keyword evidence="5" id="KW-0699">rRNA-binding</keyword>
<gene>
    <name evidence="5" type="primary">rplX</name>
    <name evidence="7" type="ORF">A3C61_00290</name>
</gene>
<dbReference type="AlphaFoldDB" id="A0A1F8F9P4"/>
<dbReference type="GO" id="GO:0003735">
    <property type="term" value="F:structural constituent of ribosome"/>
    <property type="evidence" value="ECO:0007669"/>
    <property type="project" value="InterPro"/>
</dbReference>
<dbReference type="Proteomes" id="UP000178908">
    <property type="component" value="Unassembled WGS sequence"/>
</dbReference>
<dbReference type="GO" id="GO:0006412">
    <property type="term" value="P:translation"/>
    <property type="evidence" value="ECO:0007669"/>
    <property type="project" value="UniProtKB-UniRule"/>
</dbReference>